<dbReference type="SUPFAM" id="SSF47598">
    <property type="entry name" value="Ribbon-helix-helix"/>
    <property type="match status" value="1"/>
</dbReference>
<name>A0A510Y7T5_MARHA</name>
<gene>
    <name evidence="1" type="ORF">MHA01_23290</name>
</gene>
<dbReference type="InterPro" id="IPR013321">
    <property type="entry name" value="Arc_rbn_hlx_hlx"/>
</dbReference>
<comment type="caution">
    <text evidence="1">The sequence shown here is derived from an EMBL/GenBank/DDBJ whole genome shotgun (WGS) entry which is preliminary data.</text>
</comment>
<organism evidence="1 2">
    <name type="scientific">Marinococcus halophilus</name>
    <dbReference type="NCBI Taxonomy" id="1371"/>
    <lineage>
        <taxon>Bacteria</taxon>
        <taxon>Bacillati</taxon>
        <taxon>Bacillota</taxon>
        <taxon>Bacilli</taxon>
        <taxon>Bacillales</taxon>
        <taxon>Bacillaceae</taxon>
        <taxon>Marinococcus</taxon>
    </lineage>
</organism>
<dbReference type="GO" id="GO:0006355">
    <property type="term" value="P:regulation of DNA-templated transcription"/>
    <property type="evidence" value="ECO:0007669"/>
    <property type="project" value="InterPro"/>
</dbReference>
<dbReference type="Gene3D" id="1.10.1220.10">
    <property type="entry name" value="Met repressor-like"/>
    <property type="match status" value="1"/>
</dbReference>
<accession>A0A510Y7T5</accession>
<evidence type="ECO:0000313" key="2">
    <source>
        <dbReference type="Proteomes" id="UP000321051"/>
    </source>
</evidence>
<dbReference type="AlphaFoldDB" id="A0A510Y7T5"/>
<reference evidence="1 2" key="1">
    <citation type="submission" date="2019-07" db="EMBL/GenBank/DDBJ databases">
        <title>Whole genome shotgun sequence of Marinococcus halophilus NBRC 102359.</title>
        <authorList>
            <person name="Hosoyama A."/>
            <person name="Uohara A."/>
            <person name="Ohji S."/>
            <person name="Ichikawa N."/>
        </authorList>
    </citation>
    <scope>NUCLEOTIDE SEQUENCE [LARGE SCALE GENOMIC DNA]</scope>
    <source>
        <strain evidence="1 2">NBRC 102359</strain>
    </source>
</reference>
<evidence type="ECO:0008006" key="3">
    <source>
        <dbReference type="Google" id="ProtNLM"/>
    </source>
</evidence>
<dbReference type="RefSeq" id="WP_094908699.1">
    <property type="nucleotide sequence ID" value="NZ_BJUN01000014.1"/>
</dbReference>
<protein>
    <recommendedName>
        <fullName evidence="3">Ribbon-helix-helix protein CopG domain-containing protein</fullName>
    </recommendedName>
</protein>
<dbReference type="Proteomes" id="UP000321051">
    <property type="component" value="Unassembled WGS sequence"/>
</dbReference>
<sequence>MNILVRELSPIVIQTIDERAKKRGLSRQHYLKELIENYVMQKELNETDQAYKALIEKNTEALNQFSEQMQRQNEWLTSMSDDIDAVREEG</sequence>
<evidence type="ECO:0000313" key="1">
    <source>
        <dbReference type="EMBL" id="GEK59424.1"/>
    </source>
</evidence>
<dbReference type="InterPro" id="IPR010985">
    <property type="entry name" value="Ribbon_hlx_hlx"/>
</dbReference>
<dbReference type="EMBL" id="BJUN01000014">
    <property type="protein sequence ID" value="GEK59424.1"/>
    <property type="molecule type" value="Genomic_DNA"/>
</dbReference>
<keyword evidence="2" id="KW-1185">Reference proteome</keyword>
<dbReference type="STRING" id="1371.GCA_900166605_01021"/>
<dbReference type="OrthoDB" id="2355214at2"/>
<proteinExistence type="predicted"/>